<evidence type="ECO:0000256" key="2">
    <source>
        <dbReference type="SAM" id="SignalP"/>
    </source>
</evidence>
<proteinExistence type="predicted"/>
<evidence type="ECO:0000256" key="1">
    <source>
        <dbReference type="SAM" id="MobiDB-lite"/>
    </source>
</evidence>
<evidence type="ECO:0000313" key="4">
    <source>
        <dbReference type="Proteomes" id="UP000237000"/>
    </source>
</evidence>
<feature type="chain" id="PRO_5015149539" evidence="2">
    <location>
        <begin position="20"/>
        <end position="77"/>
    </location>
</feature>
<accession>A0A2P5FBL1</accession>
<dbReference type="AlphaFoldDB" id="A0A2P5FBL1"/>
<feature type="signal peptide" evidence="2">
    <location>
        <begin position="1"/>
        <end position="19"/>
    </location>
</feature>
<keyword evidence="4" id="KW-1185">Reference proteome</keyword>
<dbReference type="InParanoid" id="A0A2P5FBL1"/>
<reference evidence="4" key="1">
    <citation type="submission" date="2016-06" db="EMBL/GenBank/DDBJ databases">
        <title>Parallel loss of symbiosis genes in relatives of nitrogen-fixing non-legume Parasponia.</title>
        <authorList>
            <person name="Van Velzen R."/>
            <person name="Holmer R."/>
            <person name="Bu F."/>
            <person name="Rutten L."/>
            <person name="Van Zeijl A."/>
            <person name="Liu W."/>
            <person name="Santuari L."/>
            <person name="Cao Q."/>
            <person name="Sharma T."/>
            <person name="Shen D."/>
            <person name="Roswanjaya Y."/>
            <person name="Wardhani T."/>
            <person name="Kalhor M.S."/>
            <person name="Jansen J."/>
            <person name="Van den Hoogen J."/>
            <person name="Gungor B."/>
            <person name="Hartog M."/>
            <person name="Hontelez J."/>
            <person name="Verver J."/>
            <person name="Yang W.-C."/>
            <person name="Schijlen E."/>
            <person name="Repin R."/>
            <person name="Schilthuizen M."/>
            <person name="Schranz E."/>
            <person name="Heidstra R."/>
            <person name="Miyata K."/>
            <person name="Fedorova E."/>
            <person name="Kohlen W."/>
            <person name="Bisseling T."/>
            <person name="Smit S."/>
            <person name="Geurts R."/>
        </authorList>
    </citation>
    <scope>NUCLEOTIDE SEQUENCE [LARGE SCALE GENOMIC DNA]</scope>
    <source>
        <strain evidence="4">cv. RG33-2</strain>
    </source>
</reference>
<gene>
    <name evidence="3" type="ORF">TorRG33x02_090600</name>
</gene>
<feature type="compositionally biased region" description="Polar residues" evidence="1">
    <location>
        <begin position="65"/>
        <end position="77"/>
    </location>
</feature>
<organism evidence="3 4">
    <name type="scientific">Trema orientale</name>
    <name type="common">Charcoal tree</name>
    <name type="synonym">Celtis orientalis</name>
    <dbReference type="NCBI Taxonomy" id="63057"/>
    <lineage>
        <taxon>Eukaryota</taxon>
        <taxon>Viridiplantae</taxon>
        <taxon>Streptophyta</taxon>
        <taxon>Embryophyta</taxon>
        <taxon>Tracheophyta</taxon>
        <taxon>Spermatophyta</taxon>
        <taxon>Magnoliopsida</taxon>
        <taxon>eudicotyledons</taxon>
        <taxon>Gunneridae</taxon>
        <taxon>Pentapetalae</taxon>
        <taxon>rosids</taxon>
        <taxon>fabids</taxon>
        <taxon>Rosales</taxon>
        <taxon>Cannabaceae</taxon>
        <taxon>Trema</taxon>
    </lineage>
</organism>
<dbReference type="Proteomes" id="UP000237000">
    <property type="component" value="Unassembled WGS sequence"/>
</dbReference>
<evidence type="ECO:0000313" key="3">
    <source>
        <dbReference type="EMBL" id="PON95168.1"/>
    </source>
</evidence>
<protein>
    <submittedName>
        <fullName evidence="3">Uncharacterized protein</fullName>
    </submittedName>
</protein>
<feature type="region of interest" description="Disordered" evidence="1">
    <location>
        <begin position="48"/>
        <end position="77"/>
    </location>
</feature>
<sequence>MRSLICPLDLHSMLIGVEAAQSPSITINTQEKNLTLIPLDAMELEEKKKVTSNQSFDPNPCLKGTPQSNSMFSIFES</sequence>
<comment type="caution">
    <text evidence="3">The sequence shown here is derived from an EMBL/GenBank/DDBJ whole genome shotgun (WGS) entry which is preliminary data.</text>
</comment>
<name>A0A2P5FBL1_TREOI</name>
<keyword evidence="2" id="KW-0732">Signal</keyword>
<dbReference type="EMBL" id="JXTC01000046">
    <property type="protein sequence ID" value="PON95168.1"/>
    <property type="molecule type" value="Genomic_DNA"/>
</dbReference>